<proteinExistence type="predicted"/>
<evidence type="ECO:0000313" key="1">
    <source>
        <dbReference type="EMBL" id="KAK3724767.1"/>
    </source>
</evidence>
<comment type="caution">
    <text evidence="1">The sequence shown here is derived from an EMBL/GenBank/DDBJ whole genome shotgun (WGS) entry which is preliminary data.</text>
</comment>
<evidence type="ECO:0000313" key="2">
    <source>
        <dbReference type="Proteomes" id="UP001281147"/>
    </source>
</evidence>
<name>A0ACC3NYV2_9PEZI</name>
<dbReference type="Proteomes" id="UP001281147">
    <property type="component" value="Unassembled WGS sequence"/>
</dbReference>
<sequence>MANALDIALLYTLENDALWRGSLGMDPDPCFPYTLATDDESGIARGRTIRNREKPNVLYQGFEDPEDAIRLLLRYLWIGDRATKVWRTRLLYRPWMNIVLGFDFALEALREASDHSELTERFTVDIHLHTTTPPLQMKWCQLIWFALGVGISPSELIGRTEHDEFCIGGSFLKVDKVEDGWSLSASPSWVQFSLRKALAAVHVMLLEADGREYLIRARGYTYFDPIPVVDITEWDGILLYTIKEERACGLLDHLGHPLVTANEHISEGFSWALYLRQYRKQLGQRPDLYVNSNGLANIRVVSLYFLYKADLSGSLAMSLEELLGGEKDANALAELIRECFQESEASQTVLLLHEMLTYSTTRLHDLEKLGKSSPLTVFSKFADNPFSPCLQTLLRRVSSLRGPAPGYYPFDLERKISISLQQFEAALEQNENGQLLTTTFNLTVLSPPAWRVTRGKEIDLSDTGNTLAVLANVLIALHPWFPFESAWQMNDEMRQLQTQVEECSRIIIEGLAGDLQEQDLSDEGCESEICDNEDLGETLHNVHDLSSVSQGLCQPQGGEGVVSDNESMLSAGESKSWKQDSEPDWRHAILQLCRLLERGLEQLENGIFSVPRNPVGDLLDPEEYDPSLIVHMN</sequence>
<dbReference type="EMBL" id="JAUTXU010000004">
    <property type="protein sequence ID" value="KAK3724767.1"/>
    <property type="molecule type" value="Genomic_DNA"/>
</dbReference>
<keyword evidence="2" id="KW-1185">Reference proteome</keyword>
<accession>A0ACC3NYV2</accession>
<protein>
    <submittedName>
        <fullName evidence="1">Uncharacterized protein</fullName>
    </submittedName>
</protein>
<gene>
    <name evidence="1" type="ORF">LTR37_000815</name>
</gene>
<organism evidence="1 2">
    <name type="scientific">Vermiconidia calcicola</name>
    <dbReference type="NCBI Taxonomy" id="1690605"/>
    <lineage>
        <taxon>Eukaryota</taxon>
        <taxon>Fungi</taxon>
        <taxon>Dikarya</taxon>
        <taxon>Ascomycota</taxon>
        <taxon>Pezizomycotina</taxon>
        <taxon>Dothideomycetes</taxon>
        <taxon>Dothideomycetidae</taxon>
        <taxon>Mycosphaerellales</taxon>
        <taxon>Extremaceae</taxon>
        <taxon>Vermiconidia</taxon>
    </lineage>
</organism>
<reference evidence="1" key="1">
    <citation type="submission" date="2023-07" db="EMBL/GenBank/DDBJ databases">
        <title>Black Yeasts Isolated from many extreme environments.</title>
        <authorList>
            <person name="Coleine C."/>
            <person name="Stajich J.E."/>
            <person name="Selbmann L."/>
        </authorList>
    </citation>
    <scope>NUCLEOTIDE SEQUENCE</scope>
    <source>
        <strain evidence="1">CCFEE 5714</strain>
    </source>
</reference>